<feature type="region of interest" description="Disordered" evidence="2">
    <location>
        <begin position="705"/>
        <end position="729"/>
    </location>
</feature>
<dbReference type="PANTHER" id="PTHR33977:SF1">
    <property type="entry name" value="ZINC ION BINDING PROTEIN"/>
    <property type="match status" value="1"/>
</dbReference>
<feature type="compositionally biased region" description="Acidic residues" evidence="2">
    <location>
        <begin position="42"/>
        <end position="58"/>
    </location>
</feature>
<keyword evidence="1" id="KW-0862">Zinc</keyword>
<evidence type="ECO:0000256" key="1">
    <source>
        <dbReference type="PROSITE-ProRule" id="PRU00325"/>
    </source>
</evidence>
<evidence type="ECO:0000259" key="3">
    <source>
        <dbReference type="PROSITE" id="PS50966"/>
    </source>
</evidence>
<feature type="domain" description="SWIM-type" evidence="3">
    <location>
        <begin position="657"/>
        <end position="693"/>
    </location>
</feature>
<dbReference type="InterPro" id="IPR007527">
    <property type="entry name" value="Znf_SWIM"/>
</dbReference>
<reference evidence="4" key="1">
    <citation type="journal article" date="2020" name="Fungal Divers.">
        <title>Resolving the Mortierellaceae phylogeny through synthesis of multi-gene phylogenetics and phylogenomics.</title>
        <authorList>
            <person name="Vandepol N."/>
            <person name="Liber J."/>
            <person name="Desiro A."/>
            <person name="Na H."/>
            <person name="Kennedy M."/>
            <person name="Barry K."/>
            <person name="Grigoriev I.V."/>
            <person name="Miller A.N."/>
            <person name="O'Donnell K."/>
            <person name="Stajich J.E."/>
            <person name="Bonito G."/>
        </authorList>
    </citation>
    <scope>NUCLEOTIDE SEQUENCE</scope>
    <source>
        <strain evidence="4">CK1249</strain>
    </source>
</reference>
<feature type="region of interest" description="Disordered" evidence="2">
    <location>
        <begin position="42"/>
        <end position="63"/>
    </location>
</feature>
<sequence>MDPVRLPSTDAFLPCGTDDVTDNDIAEAGLIENVDFEEVNEAEEAAETADTIDAEDAPDGPPRHFRELSADLKDRLKGDAPWIDLPSVLSPMIRSHATRRTCNFPYEPKLFFLPEDTYLDWIELDGTQHFFHWLRTNRNETPPSSQADSTTGTAKYEYWEKWTCHCARSPRRKQKKSEINPNTKARDYYKNLKHVGCKATLFVHKYAGSHPVDPNYGAIGSTRRVLVTYFYVHCGHELGSLEDFQHLSLSGFRKKEIMTFVGMGLDARTIFETLTLPSSQLHQRLQDGTLSRDDFVTRDEVNNIANTYWREKAQLHNDPTVSICMWLDRLKTEGFFTFRTRGGEAADSLTGEGKVAVGFAAPWQLSKLQQCGGAIGLDSTHNVARGTYELYTVVVQDPKTMRGVPSAFLLTEDKTAKSLKLWLTSLQQHMNVPLRYITTDNAKVEVEAINGAFGGTVKIHVCLWHVASHWSHMAHSPIRQPDTQQARRLLADVRQDLHTIMYEPEILTARTQITDFRDKWGGAFAALVMHLDDFYFKETRRRSWMRSYRTDVYNAAMDTNNFVESWHNYLKLHVLKRHHRTRPDRLMYLLSQTLEEYFMQEEPRALVQTGHKTKGQILDILRQREVQRMSQETILENVVKVAGGCQVQSFTFPGHFYEVSVTPEGTISGCSCPYFLRLRRVCKHTLATYRRFSDRLSLPQNNEFTLAPESNENQDDDLQAPEDYEDHADHADHAVSEEQVLVERRELEGLALCESIARCIRTSVDVQPVIEALQEALTLAQALSPKEDQRHRQKRQRQL</sequence>
<keyword evidence="1" id="KW-0863">Zinc-finger</keyword>
<accession>A0A9P6LVT3</accession>
<dbReference type="OrthoDB" id="2430203at2759"/>
<dbReference type="PROSITE" id="PS50966">
    <property type="entry name" value="ZF_SWIM"/>
    <property type="match status" value="1"/>
</dbReference>
<keyword evidence="1" id="KW-0479">Metal-binding</keyword>
<organism evidence="4 5">
    <name type="scientific">Mortierella alpina</name>
    <name type="common">Oleaginous fungus</name>
    <name type="synonym">Mortierella renispora</name>
    <dbReference type="NCBI Taxonomy" id="64518"/>
    <lineage>
        <taxon>Eukaryota</taxon>
        <taxon>Fungi</taxon>
        <taxon>Fungi incertae sedis</taxon>
        <taxon>Mucoromycota</taxon>
        <taxon>Mortierellomycotina</taxon>
        <taxon>Mortierellomycetes</taxon>
        <taxon>Mortierellales</taxon>
        <taxon>Mortierellaceae</taxon>
        <taxon>Mortierella</taxon>
    </lineage>
</organism>
<evidence type="ECO:0000313" key="5">
    <source>
        <dbReference type="Proteomes" id="UP000738359"/>
    </source>
</evidence>
<dbReference type="PANTHER" id="PTHR33977">
    <property type="entry name" value="ZINC ION BINDING PROTEIN"/>
    <property type="match status" value="1"/>
</dbReference>
<dbReference type="Pfam" id="PF10551">
    <property type="entry name" value="MULE"/>
    <property type="match status" value="1"/>
</dbReference>
<protein>
    <recommendedName>
        <fullName evidence="3">SWIM-type domain-containing protein</fullName>
    </recommendedName>
</protein>
<dbReference type="EMBL" id="JAAAHY010001696">
    <property type="protein sequence ID" value="KAF9947289.1"/>
    <property type="molecule type" value="Genomic_DNA"/>
</dbReference>
<name>A0A9P6LVT3_MORAP</name>
<gene>
    <name evidence="4" type="ORF">BGZ70_002760</name>
</gene>
<dbReference type="AlphaFoldDB" id="A0A9P6LVT3"/>
<comment type="caution">
    <text evidence="4">The sequence shown here is derived from an EMBL/GenBank/DDBJ whole genome shotgun (WGS) entry which is preliminary data.</text>
</comment>
<dbReference type="GO" id="GO:0008270">
    <property type="term" value="F:zinc ion binding"/>
    <property type="evidence" value="ECO:0007669"/>
    <property type="project" value="UniProtKB-KW"/>
</dbReference>
<evidence type="ECO:0000313" key="4">
    <source>
        <dbReference type="EMBL" id="KAF9947289.1"/>
    </source>
</evidence>
<dbReference type="Proteomes" id="UP000738359">
    <property type="component" value="Unassembled WGS sequence"/>
</dbReference>
<evidence type="ECO:0000256" key="2">
    <source>
        <dbReference type="SAM" id="MobiDB-lite"/>
    </source>
</evidence>
<feature type="compositionally biased region" description="Acidic residues" evidence="2">
    <location>
        <begin position="712"/>
        <end position="726"/>
    </location>
</feature>
<dbReference type="InterPro" id="IPR018289">
    <property type="entry name" value="MULE_transposase_dom"/>
</dbReference>
<proteinExistence type="predicted"/>
<keyword evidence="5" id="KW-1185">Reference proteome</keyword>